<dbReference type="Proteomes" id="UP000814128">
    <property type="component" value="Unassembled WGS sequence"/>
</dbReference>
<sequence>SLLADLLSGVRHEGTPAGKLEEIAGVKTYIALPEGEYDKTKAVIYLCDAFGIELENNLLLCDDFARNGYQVYAPDLFEGEAATPEFLDDRAAFDFMAWLGRHSPAHNFTRVKGVLDELRKQGVTRFAGTGYCYGGRMVFDFAFADEIQVSATSHPSLLQIADLEKYASTAKAPLLINACEVDEQFPKEKQDKALELLQDFKPGFKQAYFDGCVHGFAVRGDMSDPKVKAGKEGAFSNTVEWFKKYL</sequence>
<proteinExistence type="predicted"/>
<reference evidence="1" key="2">
    <citation type="journal article" date="2022" name="New Phytol.">
        <title>Evolutionary transition to the ectomycorrhizal habit in the genomes of a hyperdiverse lineage of mushroom-forming fungi.</title>
        <authorList>
            <person name="Looney B."/>
            <person name="Miyauchi S."/>
            <person name="Morin E."/>
            <person name="Drula E."/>
            <person name="Courty P.E."/>
            <person name="Kohler A."/>
            <person name="Kuo A."/>
            <person name="LaButti K."/>
            <person name="Pangilinan J."/>
            <person name="Lipzen A."/>
            <person name="Riley R."/>
            <person name="Andreopoulos W."/>
            <person name="He G."/>
            <person name="Johnson J."/>
            <person name="Nolan M."/>
            <person name="Tritt A."/>
            <person name="Barry K.W."/>
            <person name="Grigoriev I.V."/>
            <person name="Nagy L.G."/>
            <person name="Hibbett D."/>
            <person name="Henrissat B."/>
            <person name="Matheny P.B."/>
            <person name="Labbe J."/>
            <person name="Martin F.M."/>
        </authorList>
    </citation>
    <scope>NUCLEOTIDE SEQUENCE</scope>
    <source>
        <strain evidence="1">EC-137</strain>
    </source>
</reference>
<evidence type="ECO:0000313" key="1">
    <source>
        <dbReference type="EMBL" id="KAI0027332.1"/>
    </source>
</evidence>
<protein>
    <submittedName>
        <fullName evidence="1">Alpha/beta-hydrolase</fullName>
    </submittedName>
</protein>
<comment type="caution">
    <text evidence="1">The sequence shown here is derived from an EMBL/GenBank/DDBJ whole genome shotgun (WGS) entry which is preliminary data.</text>
</comment>
<gene>
    <name evidence="1" type="ORF">K488DRAFT_61923</name>
</gene>
<evidence type="ECO:0000313" key="2">
    <source>
        <dbReference type="Proteomes" id="UP000814128"/>
    </source>
</evidence>
<dbReference type="EMBL" id="MU273931">
    <property type="protein sequence ID" value="KAI0027332.1"/>
    <property type="molecule type" value="Genomic_DNA"/>
</dbReference>
<accession>A0ACB8Q6M7</accession>
<name>A0ACB8Q6M7_9AGAM</name>
<keyword evidence="2" id="KW-1185">Reference proteome</keyword>
<organism evidence="1 2">
    <name type="scientific">Vararia minispora EC-137</name>
    <dbReference type="NCBI Taxonomy" id="1314806"/>
    <lineage>
        <taxon>Eukaryota</taxon>
        <taxon>Fungi</taxon>
        <taxon>Dikarya</taxon>
        <taxon>Basidiomycota</taxon>
        <taxon>Agaricomycotina</taxon>
        <taxon>Agaricomycetes</taxon>
        <taxon>Russulales</taxon>
        <taxon>Lachnocladiaceae</taxon>
        <taxon>Vararia</taxon>
    </lineage>
</organism>
<reference evidence="1" key="1">
    <citation type="submission" date="2021-02" db="EMBL/GenBank/DDBJ databases">
        <authorList>
            <consortium name="DOE Joint Genome Institute"/>
            <person name="Ahrendt S."/>
            <person name="Looney B.P."/>
            <person name="Miyauchi S."/>
            <person name="Morin E."/>
            <person name="Drula E."/>
            <person name="Courty P.E."/>
            <person name="Chicoki N."/>
            <person name="Fauchery L."/>
            <person name="Kohler A."/>
            <person name="Kuo A."/>
            <person name="Labutti K."/>
            <person name="Pangilinan J."/>
            <person name="Lipzen A."/>
            <person name="Riley R."/>
            <person name="Andreopoulos W."/>
            <person name="He G."/>
            <person name="Johnson J."/>
            <person name="Barry K.W."/>
            <person name="Grigoriev I.V."/>
            <person name="Nagy L."/>
            <person name="Hibbett D."/>
            <person name="Henrissat B."/>
            <person name="Matheny P.B."/>
            <person name="Labbe J."/>
            <person name="Martin F."/>
        </authorList>
    </citation>
    <scope>NUCLEOTIDE SEQUENCE</scope>
    <source>
        <strain evidence="1">EC-137</strain>
    </source>
</reference>
<feature type="non-terminal residue" evidence="1">
    <location>
        <position position="1"/>
    </location>
</feature>